<dbReference type="Proteomes" id="UP000245624">
    <property type="component" value="Unassembled WGS sequence"/>
</dbReference>
<reference evidence="8 9" key="1">
    <citation type="submission" date="2018-05" db="EMBL/GenBank/DDBJ databases">
        <title>Genomic analysis of Gracilibacillus dipsosauri DD1 reveals novel features of a salt-tolerant amylase.</title>
        <authorList>
            <person name="Deutch C.E."/>
            <person name="Yang S."/>
        </authorList>
    </citation>
    <scope>NUCLEOTIDE SEQUENCE [LARGE SCALE GENOMIC DNA]</scope>
    <source>
        <strain evidence="8 9">DD1</strain>
    </source>
</reference>
<evidence type="ECO:0000256" key="2">
    <source>
        <dbReference type="ARBA" id="ARBA00009130"/>
    </source>
</evidence>
<dbReference type="EMBL" id="QGTD01000013">
    <property type="protein sequence ID" value="PWU67686.1"/>
    <property type="molecule type" value="Genomic_DNA"/>
</dbReference>
<keyword evidence="3" id="KW-0285">Flavoprotein</keyword>
<dbReference type="Gene3D" id="3.40.250.10">
    <property type="entry name" value="Rhodanese-like domain"/>
    <property type="match status" value="1"/>
</dbReference>
<evidence type="ECO:0000256" key="5">
    <source>
        <dbReference type="ARBA" id="ARBA00023002"/>
    </source>
</evidence>
<dbReference type="PRINTS" id="PR00411">
    <property type="entry name" value="PNDRDTASEI"/>
</dbReference>
<dbReference type="Gene3D" id="3.50.50.60">
    <property type="entry name" value="FAD/NAD(P)-binding domain"/>
    <property type="match status" value="2"/>
</dbReference>
<keyword evidence="9" id="KW-1185">Reference proteome</keyword>
<dbReference type="RefSeq" id="WP_109985023.1">
    <property type="nucleotide sequence ID" value="NZ_QGTD01000013.1"/>
</dbReference>
<dbReference type="PANTHER" id="PTHR43429">
    <property type="entry name" value="PYRIDINE NUCLEOTIDE-DISULFIDE OXIDOREDUCTASE DOMAIN-CONTAINING"/>
    <property type="match status" value="1"/>
</dbReference>
<comment type="similarity">
    <text evidence="2">Belongs to the class-III pyridine nucleotide-disulfide oxidoreductase family.</text>
</comment>
<dbReference type="AlphaFoldDB" id="A0A317KWJ1"/>
<accession>A0A317KWJ1</accession>
<organism evidence="8 9">
    <name type="scientific">Gracilibacillus dipsosauri</name>
    <dbReference type="NCBI Taxonomy" id="178340"/>
    <lineage>
        <taxon>Bacteria</taxon>
        <taxon>Bacillati</taxon>
        <taxon>Bacillota</taxon>
        <taxon>Bacilli</taxon>
        <taxon>Bacillales</taxon>
        <taxon>Bacillaceae</taxon>
        <taxon>Gracilibacillus</taxon>
    </lineage>
</organism>
<dbReference type="PROSITE" id="PS50206">
    <property type="entry name" value="RHODANESE_3"/>
    <property type="match status" value="1"/>
</dbReference>
<name>A0A317KWJ1_9BACI</name>
<dbReference type="CDD" id="cd00158">
    <property type="entry name" value="RHOD"/>
    <property type="match status" value="1"/>
</dbReference>
<feature type="domain" description="Rhodanese" evidence="7">
    <location>
        <begin position="463"/>
        <end position="547"/>
    </location>
</feature>
<dbReference type="PANTHER" id="PTHR43429:SF1">
    <property type="entry name" value="NAD(P)H SULFUR OXIDOREDUCTASE (COA-DEPENDENT)"/>
    <property type="match status" value="1"/>
</dbReference>
<keyword evidence="5" id="KW-0560">Oxidoreductase</keyword>
<evidence type="ECO:0000256" key="6">
    <source>
        <dbReference type="ARBA" id="ARBA00023284"/>
    </source>
</evidence>
<dbReference type="SMART" id="SM00450">
    <property type="entry name" value="RHOD"/>
    <property type="match status" value="1"/>
</dbReference>
<dbReference type="InterPro" id="IPR036873">
    <property type="entry name" value="Rhodanese-like_dom_sf"/>
</dbReference>
<evidence type="ECO:0000256" key="3">
    <source>
        <dbReference type="ARBA" id="ARBA00022630"/>
    </source>
</evidence>
<evidence type="ECO:0000256" key="4">
    <source>
        <dbReference type="ARBA" id="ARBA00022827"/>
    </source>
</evidence>
<dbReference type="GO" id="GO:0016491">
    <property type="term" value="F:oxidoreductase activity"/>
    <property type="evidence" value="ECO:0007669"/>
    <property type="project" value="UniProtKB-KW"/>
</dbReference>
<evidence type="ECO:0000313" key="8">
    <source>
        <dbReference type="EMBL" id="PWU67686.1"/>
    </source>
</evidence>
<keyword evidence="4" id="KW-0274">FAD</keyword>
<evidence type="ECO:0000313" key="9">
    <source>
        <dbReference type="Proteomes" id="UP000245624"/>
    </source>
</evidence>
<dbReference type="InterPro" id="IPR016156">
    <property type="entry name" value="FAD/NAD-linked_Rdtase_dimer_sf"/>
</dbReference>
<evidence type="ECO:0000259" key="7">
    <source>
        <dbReference type="PROSITE" id="PS50206"/>
    </source>
</evidence>
<dbReference type="InterPro" id="IPR050260">
    <property type="entry name" value="FAD-bd_OxRdtase"/>
</dbReference>
<evidence type="ECO:0000256" key="1">
    <source>
        <dbReference type="ARBA" id="ARBA00001974"/>
    </source>
</evidence>
<keyword evidence="6" id="KW-0676">Redox-active center</keyword>
<dbReference type="OrthoDB" id="9792592at2"/>
<dbReference type="SUPFAM" id="SSF55424">
    <property type="entry name" value="FAD/NAD-linked reductases, dimerisation (C-terminal) domain"/>
    <property type="match status" value="1"/>
</dbReference>
<sequence length="565" mass="62208">MTNKILIVGGVAGGASAAARLRRLDENAEIIMFEKGPHVSFSNCSLPYHLSGMVEDSKSLVLSTPETFKKRFNIEARVNSEVININREKRTIMVKDAVTGNTYEEGYDKLILSPGAAPIRPGSIEGIHNKNVFTVRNVVDIEQLNAYIKENDLTDVAVIGGGFIGVEVAENLRLAKLNVSVIEFADQIMTPYDYDMAQIFHKEMVDHGVNLIVNDGLAKINDGSIETQSGKQIMVQAVVLAIGVRPETRLAEDAGLEIGETGAIKVDHNYVTSDSNIYAVGDAIEVYHRLLHKPALLALAGPAQKQARAVADHIYGIPNRNLGVIGSSSIHLFDLNAASTGLNVRTADKAGYSWDSVYILPADKVGLMPNSNVMHFKLVYENPTGRILGAQAIGKGNIDKRIEVIATMITMNGTLEDLKDLELTYSPMLGTAKDVVNHAALVALNQLYGKYREVKVAQVRELVENNAFIIDAREQNEYNAGHLKNAVNIPLSEFRDRLDEIPKDMAVYVHCRSGQRSYNMVMALKNLGFTNIFNISGSYLGISLYEYYNDLVTDREKIVTTYNFK</sequence>
<dbReference type="SUPFAM" id="SSF52821">
    <property type="entry name" value="Rhodanese/Cell cycle control phosphatase"/>
    <property type="match status" value="1"/>
</dbReference>
<dbReference type="InterPro" id="IPR036188">
    <property type="entry name" value="FAD/NAD-bd_sf"/>
</dbReference>
<dbReference type="Pfam" id="PF02852">
    <property type="entry name" value="Pyr_redox_dim"/>
    <property type="match status" value="1"/>
</dbReference>
<dbReference type="SUPFAM" id="SSF51905">
    <property type="entry name" value="FAD/NAD(P)-binding domain"/>
    <property type="match status" value="2"/>
</dbReference>
<proteinExistence type="inferred from homology"/>
<gene>
    <name evidence="8" type="ORF">DLJ74_14615</name>
</gene>
<protein>
    <submittedName>
        <fullName evidence="8">Pyridine nucleotide-disulfide oxidoreductase</fullName>
    </submittedName>
</protein>
<dbReference type="InterPro" id="IPR023753">
    <property type="entry name" value="FAD/NAD-binding_dom"/>
</dbReference>
<dbReference type="InterPro" id="IPR001763">
    <property type="entry name" value="Rhodanese-like_dom"/>
</dbReference>
<dbReference type="Pfam" id="PF00581">
    <property type="entry name" value="Rhodanese"/>
    <property type="match status" value="1"/>
</dbReference>
<dbReference type="Pfam" id="PF07992">
    <property type="entry name" value="Pyr_redox_2"/>
    <property type="match status" value="1"/>
</dbReference>
<dbReference type="InterPro" id="IPR004099">
    <property type="entry name" value="Pyr_nucl-diS_OxRdtase_dimer"/>
</dbReference>
<comment type="caution">
    <text evidence="8">The sequence shown here is derived from an EMBL/GenBank/DDBJ whole genome shotgun (WGS) entry which is preliminary data.</text>
</comment>
<dbReference type="PRINTS" id="PR00368">
    <property type="entry name" value="FADPNR"/>
</dbReference>
<comment type="cofactor">
    <cofactor evidence="1">
        <name>FAD</name>
        <dbReference type="ChEBI" id="CHEBI:57692"/>
    </cofactor>
</comment>